<name>A0A4P7CNN5_9BURK</name>
<protein>
    <submittedName>
        <fullName evidence="1">PAAR domain-containing protein</fullName>
    </submittedName>
</protein>
<organism evidence="1 2">
    <name type="scientific">Paraburkholderia pallida</name>
    <dbReference type="NCBI Taxonomy" id="2547399"/>
    <lineage>
        <taxon>Bacteria</taxon>
        <taxon>Pseudomonadati</taxon>
        <taxon>Pseudomonadota</taxon>
        <taxon>Betaproteobacteria</taxon>
        <taxon>Burkholderiales</taxon>
        <taxon>Burkholderiaceae</taxon>
        <taxon>Paraburkholderia</taxon>
    </lineage>
</organism>
<dbReference type="RefSeq" id="WP_134748366.1">
    <property type="nucleotide sequence ID" value="NZ_CP038148.1"/>
</dbReference>
<evidence type="ECO:0000313" key="2">
    <source>
        <dbReference type="Proteomes" id="UP000295727"/>
    </source>
</evidence>
<dbReference type="Proteomes" id="UP000295727">
    <property type="component" value="Chromosome 1"/>
</dbReference>
<dbReference type="OrthoDB" id="8594232at2"/>
<reference evidence="1 2" key="1">
    <citation type="submission" date="2019-03" db="EMBL/GenBank/DDBJ databases">
        <title>Paraburkholderia sp. 7MH5, isolated from subtropical forest soil.</title>
        <authorList>
            <person name="Gao Z.-H."/>
            <person name="Qiu L.-H."/>
        </authorList>
    </citation>
    <scope>NUCLEOTIDE SEQUENCE [LARGE SCALE GENOMIC DNA]</scope>
    <source>
        <strain evidence="1 2">7MH5</strain>
    </source>
</reference>
<keyword evidence="2" id="KW-1185">Reference proteome</keyword>
<dbReference type="AlphaFoldDB" id="A0A4P7CNN5"/>
<accession>A0A4P7CNN5</accession>
<dbReference type="Pfam" id="PF05488">
    <property type="entry name" value="PAAR_motif"/>
    <property type="match status" value="1"/>
</dbReference>
<evidence type="ECO:0000313" key="1">
    <source>
        <dbReference type="EMBL" id="QBQ97390.1"/>
    </source>
</evidence>
<sequence>MKRYLLRLGDKSTAGGVVIEGIERCTHHGRPLTFIDAKVVCPVCNTTGAIGRRGPHRSATMMGKHQALEGDICICACDPPPVMIASQDTAWHEFTAREMGEAPGSSRSMTGANHDTHDELEHYFELLDAISGAPIDGMTYTLFSDGVALFNSELLASGKTAMVSKATHPDLTFIAWRTGSVR</sequence>
<proteinExistence type="predicted"/>
<dbReference type="CDD" id="cd14744">
    <property type="entry name" value="PAAR_CT_2"/>
    <property type="match status" value="1"/>
</dbReference>
<dbReference type="KEGG" id="ppai:E1956_09535"/>
<gene>
    <name evidence="1" type="ORF">E1956_09535</name>
</gene>
<dbReference type="InterPro" id="IPR008727">
    <property type="entry name" value="PAAR_motif"/>
</dbReference>
<dbReference type="EMBL" id="CP038148">
    <property type="protein sequence ID" value="QBQ97390.1"/>
    <property type="molecule type" value="Genomic_DNA"/>
</dbReference>